<evidence type="ECO:0000313" key="3">
    <source>
        <dbReference type="Proteomes" id="UP000749040"/>
    </source>
</evidence>
<feature type="region of interest" description="Disordered" evidence="1">
    <location>
        <begin position="1"/>
        <end position="48"/>
    </location>
</feature>
<dbReference type="Proteomes" id="UP000749040">
    <property type="component" value="Unassembled WGS sequence"/>
</dbReference>
<feature type="region of interest" description="Disordered" evidence="1">
    <location>
        <begin position="100"/>
        <end position="126"/>
    </location>
</feature>
<feature type="compositionally biased region" description="Basic and acidic residues" evidence="1">
    <location>
        <begin position="1"/>
        <end position="29"/>
    </location>
</feature>
<evidence type="ECO:0000313" key="2">
    <source>
        <dbReference type="EMBL" id="MBM9510324.1"/>
    </source>
</evidence>
<evidence type="ECO:0000256" key="1">
    <source>
        <dbReference type="SAM" id="MobiDB-lite"/>
    </source>
</evidence>
<gene>
    <name evidence="2" type="ORF">ITX44_38350</name>
</gene>
<accession>A0ABS2U407</accession>
<protein>
    <submittedName>
        <fullName evidence="2">Uncharacterized protein</fullName>
    </submittedName>
</protein>
<reference evidence="2 3" key="1">
    <citation type="submission" date="2021-01" db="EMBL/GenBank/DDBJ databases">
        <title>Streptomyces acididurans sp. nov., isolated from a peat swamp forest soil.</title>
        <authorList>
            <person name="Chantavorakit T."/>
            <person name="Duangmal K."/>
        </authorList>
    </citation>
    <scope>NUCLEOTIDE SEQUENCE [LARGE SCALE GENOMIC DNA]</scope>
    <source>
        <strain evidence="2 3">KK5PA1</strain>
    </source>
</reference>
<dbReference type="EMBL" id="JADKYB010000035">
    <property type="protein sequence ID" value="MBM9510324.1"/>
    <property type="molecule type" value="Genomic_DNA"/>
</dbReference>
<organism evidence="2 3">
    <name type="scientific">Actinacidiphila acididurans</name>
    <dbReference type="NCBI Taxonomy" id="2784346"/>
    <lineage>
        <taxon>Bacteria</taxon>
        <taxon>Bacillati</taxon>
        <taxon>Actinomycetota</taxon>
        <taxon>Actinomycetes</taxon>
        <taxon>Kitasatosporales</taxon>
        <taxon>Streptomycetaceae</taxon>
        <taxon>Actinacidiphila</taxon>
    </lineage>
</organism>
<sequence>MTSEGRRVRAELAAKGAGKDREPAQEPVREQGGGFVADDGSGKVAPSPRRAAEVAAAWEGLLQIRRVLMDGAADRPAPWEKDRCVHAVCLALEATGCPPARPERAGYTVTEGPEPDTARAGWTGPDGTGPLLRMAALLADRGWQATDHRTRDGEPFLLISPRR</sequence>
<dbReference type="RefSeq" id="WP_205364164.1">
    <property type="nucleotide sequence ID" value="NZ_JADKYB010000035.1"/>
</dbReference>
<keyword evidence="3" id="KW-1185">Reference proteome</keyword>
<proteinExistence type="predicted"/>
<name>A0ABS2U407_9ACTN</name>
<comment type="caution">
    <text evidence="2">The sequence shown here is derived from an EMBL/GenBank/DDBJ whole genome shotgun (WGS) entry which is preliminary data.</text>
</comment>